<feature type="compositionally biased region" description="Acidic residues" evidence="1">
    <location>
        <begin position="413"/>
        <end position="428"/>
    </location>
</feature>
<feature type="compositionally biased region" description="Basic and acidic residues" evidence="1">
    <location>
        <begin position="281"/>
        <end position="292"/>
    </location>
</feature>
<feature type="compositionally biased region" description="Basic and acidic residues" evidence="1">
    <location>
        <begin position="438"/>
        <end position="450"/>
    </location>
</feature>
<keyword evidence="3" id="KW-1185">Reference proteome</keyword>
<comment type="caution">
    <text evidence="2">The sequence shown here is derived from an EMBL/GenBank/DDBJ whole genome shotgun (WGS) entry which is preliminary data.</text>
</comment>
<protein>
    <submittedName>
        <fullName evidence="2">Uncharacterized protein</fullName>
    </submittedName>
</protein>
<proteinExistence type="predicted"/>
<name>K0TBP2_THAOC</name>
<gene>
    <name evidence="2" type="ORF">THAOC_03772</name>
</gene>
<feature type="compositionally biased region" description="Basic and acidic residues" evidence="1">
    <location>
        <begin position="393"/>
        <end position="406"/>
    </location>
</feature>
<evidence type="ECO:0000313" key="3">
    <source>
        <dbReference type="Proteomes" id="UP000266841"/>
    </source>
</evidence>
<dbReference type="AlphaFoldDB" id="K0TBP2"/>
<feature type="compositionally biased region" description="Basic and acidic residues" evidence="1">
    <location>
        <begin position="321"/>
        <end position="369"/>
    </location>
</feature>
<feature type="non-terminal residue" evidence="2">
    <location>
        <position position="718"/>
    </location>
</feature>
<evidence type="ECO:0000256" key="1">
    <source>
        <dbReference type="SAM" id="MobiDB-lite"/>
    </source>
</evidence>
<organism evidence="2 3">
    <name type="scientific">Thalassiosira oceanica</name>
    <name type="common">Marine diatom</name>
    <dbReference type="NCBI Taxonomy" id="159749"/>
    <lineage>
        <taxon>Eukaryota</taxon>
        <taxon>Sar</taxon>
        <taxon>Stramenopiles</taxon>
        <taxon>Ochrophyta</taxon>
        <taxon>Bacillariophyta</taxon>
        <taxon>Coscinodiscophyceae</taxon>
        <taxon>Thalassiosirophycidae</taxon>
        <taxon>Thalassiosirales</taxon>
        <taxon>Thalassiosiraceae</taxon>
        <taxon>Thalassiosira</taxon>
    </lineage>
</organism>
<accession>K0TBP2</accession>
<feature type="region of interest" description="Disordered" evidence="1">
    <location>
        <begin position="257"/>
        <end position="454"/>
    </location>
</feature>
<feature type="compositionally biased region" description="Basic and acidic residues" evidence="1">
    <location>
        <begin position="376"/>
        <end position="386"/>
    </location>
</feature>
<reference evidence="2 3" key="1">
    <citation type="journal article" date="2012" name="Genome Biol.">
        <title>Genome and low-iron response of an oceanic diatom adapted to chronic iron limitation.</title>
        <authorList>
            <person name="Lommer M."/>
            <person name="Specht M."/>
            <person name="Roy A.S."/>
            <person name="Kraemer L."/>
            <person name="Andreson R."/>
            <person name="Gutowska M.A."/>
            <person name="Wolf J."/>
            <person name="Bergner S.V."/>
            <person name="Schilhabel M.B."/>
            <person name="Klostermeier U.C."/>
            <person name="Beiko R.G."/>
            <person name="Rosenstiel P."/>
            <person name="Hippler M."/>
            <person name="Laroche J."/>
        </authorList>
    </citation>
    <scope>NUCLEOTIDE SEQUENCE [LARGE SCALE GENOMIC DNA]</scope>
    <source>
        <strain evidence="2 3">CCMP1005</strain>
    </source>
</reference>
<dbReference type="Proteomes" id="UP000266841">
    <property type="component" value="Unassembled WGS sequence"/>
</dbReference>
<evidence type="ECO:0000313" key="2">
    <source>
        <dbReference type="EMBL" id="EJK74544.1"/>
    </source>
</evidence>
<sequence>MEILFKPTPLISPDAIDIDALDGSEVKAFQTEDLRDYEREKSRRASRTVTFKEVVATEDDDGISQKKYIDESLGVLQKSHDRISFLVVAGVYILPFNQLSERANWDANARFKNFRRILDGPALAAWEQVLKKRKSYRDEEKRTEKTFKKALGKWFHVYFQHSSLGQCFFKEFLGGHYKKPIRSTVQEWYDAVEMLCDLFQQFLPKDEEPPSPTKCTIALYQSYPDAYLESFRRFRPGKKVRAKDWVASFKNIERNEQADGKLVSAPADRRTTSRRSMKKPRRDESRHSDSGRSRQSTSQPWEKKQKSNDGGFQRNQAGKGFDGRHSERKTRFVDDKNRWSKSGPRDGQRDRDRQARRQGDSRGSRDRQGRAQNDAGRGRDKSERFSRGGNGKQRGDGHRKPARELEAYVNEPESSEDESIETMDEEPDDRSNGSASDGHSHGSDRSHVSDDAFMAVEQDGIEETLEEEVEKLMAEDDAIAASGADGYSGMDDDTSPAPVFNLESSSLFESKSDDPPLHTVYCSVSDETELSIKLNTFDNDHAAPPISSIDSFSSCRGSLEWEQESQVPLVDTEPWPDISYDQFIDYDSDYDSSSPQEDDASTTSDYLDISSVGNAVTTEFFDHYMVEYSVPTPKNRGVTPVSILAARTIGCCTSRKVLRVLFDSGSRSTMISRQCVPRNAKPVKIAARRFNTMAGVMETTEMVNLRDVRLPEFNKNRS</sequence>
<dbReference type="EMBL" id="AGNL01003566">
    <property type="protein sequence ID" value="EJK74544.1"/>
    <property type="molecule type" value="Genomic_DNA"/>
</dbReference>